<dbReference type="Proteomes" id="UP000261520">
    <property type="component" value="Unplaced"/>
</dbReference>
<dbReference type="InterPro" id="IPR050413">
    <property type="entry name" value="TCR_beta_variable"/>
</dbReference>
<evidence type="ECO:0000259" key="4">
    <source>
        <dbReference type="SMART" id="SM00406"/>
    </source>
</evidence>
<dbReference type="SUPFAM" id="SSF48726">
    <property type="entry name" value="Immunoglobulin"/>
    <property type="match status" value="1"/>
</dbReference>
<evidence type="ECO:0000256" key="2">
    <source>
        <dbReference type="ARBA" id="ARBA00022859"/>
    </source>
</evidence>
<feature type="chain" id="PRO_5047472225" description="Immunoglobulin V-set domain-containing protein" evidence="3">
    <location>
        <begin position="20"/>
        <end position="126"/>
    </location>
</feature>
<feature type="domain" description="Immunoglobulin V-set" evidence="4">
    <location>
        <begin position="31"/>
        <end position="114"/>
    </location>
</feature>
<keyword evidence="1 3" id="KW-0732">Signal</keyword>
<evidence type="ECO:0000313" key="6">
    <source>
        <dbReference type="Proteomes" id="UP000261520"/>
    </source>
</evidence>
<dbReference type="GO" id="GO:0007166">
    <property type="term" value="P:cell surface receptor signaling pathway"/>
    <property type="evidence" value="ECO:0007669"/>
    <property type="project" value="TreeGrafter"/>
</dbReference>
<reference evidence="5" key="1">
    <citation type="submission" date="2025-08" db="UniProtKB">
        <authorList>
            <consortium name="Ensembl"/>
        </authorList>
    </citation>
    <scope>IDENTIFICATION</scope>
</reference>
<dbReference type="Pfam" id="PF07686">
    <property type="entry name" value="V-set"/>
    <property type="match status" value="1"/>
</dbReference>
<reference evidence="5" key="2">
    <citation type="submission" date="2025-09" db="UniProtKB">
        <authorList>
            <consortium name="Ensembl"/>
        </authorList>
    </citation>
    <scope>IDENTIFICATION</scope>
</reference>
<dbReference type="GO" id="GO:0005886">
    <property type="term" value="C:plasma membrane"/>
    <property type="evidence" value="ECO:0007669"/>
    <property type="project" value="TreeGrafter"/>
</dbReference>
<feature type="signal peptide" evidence="3">
    <location>
        <begin position="1"/>
        <end position="19"/>
    </location>
</feature>
<dbReference type="PANTHER" id="PTHR23268:SF102">
    <property type="entry name" value="IMMUNOGLOBULIN V-SET DOMAIN-CONTAINING PROTEIN"/>
    <property type="match status" value="1"/>
</dbReference>
<keyword evidence="6" id="KW-1185">Reference proteome</keyword>
<evidence type="ECO:0000256" key="3">
    <source>
        <dbReference type="SAM" id="SignalP"/>
    </source>
</evidence>
<proteinExistence type="predicted"/>
<dbReference type="AlphaFoldDB" id="A0A3B4AUG1"/>
<sequence>MNILILWHCLMCISRLFQSLTPHTDTQKLFRVVLTLGNLNFSYSLRFGMNVMLWYKQLHDGQMKLIVYSYTVGHPAFEKDFKKRFAMRRTDIQTGALIISNVEPNDSATYFCAAKHSNRAMAMLFQ</sequence>
<name>A0A3B4AUG1_9GOBI</name>
<dbReference type="GO" id="GO:0002376">
    <property type="term" value="P:immune system process"/>
    <property type="evidence" value="ECO:0007669"/>
    <property type="project" value="UniProtKB-KW"/>
</dbReference>
<dbReference type="InterPro" id="IPR013783">
    <property type="entry name" value="Ig-like_fold"/>
</dbReference>
<keyword evidence="2" id="KW-0391">Immunity</keyword>
<dbReference type="PANTHER" id="PTHR23268">
    <property type="entry name" value="T-CELL RECEPTOR BETA CHAIN"/>
    <property type="match status" value="1"/>
</dbReference>
<protein>
    <recommendedName>
        <fullName evidence="4">Immunoglobulin V-set domain-containing protein</fullName>
    </recommendedName>
</protein>
<dbReference type="Ensembl" id="ENSPMGT00000022142.1">
    <property type="protein sequence ID" value="ENSPMGP00000020768.1"/>
    <property type="gene ID" value="ENSPMGG00000016826.1"/>
</dbReference>
<dbReference type="InterPro" id="IPR036179">
    <property type="entry name" value="Ig-like_dom_sf"/>
</dbReference>
<dbReference type="SMART" id="SM00406">
    <property type="entry name" value="IGv"/>
    <property type="match status" value="1"/>
</dbReference>
<dbReference type="InterPro" id="IPR013106">
    <property type="entry name" value="Ig_V-set"/>
</dbReference>
<evidence type="ECO:0000313" key="5">
    <source>
        <dbReference type="Ensembl" id="ENSPMGP00000020768.1"/>
    </source>
</evidence>
<accession>A0A3B4AUG1</accession>
<organism evidence="5 6">
    <name type="scientific">Periophthalmus magnuspinnatus</name>
    <dbReference type="NCBI Taxonomy" id="409849"/>
    <lineage>
        <taxon>Eukaryota</taxon>
        <taxon>Metazoa</taxon>
        <taxon>Chordata</taxon>
        <taxon>Craniata</taxon>
        <taxon>Vertebrata</taxon>
        <taxon>Euteleostomi</taxon>
        <taxon>Actinopterygii</taxon>
        <taxon>Neopterygii</taxon>
        <taxon>Teleostei</taxon>
        <taxon>Neoteleostei</taxon>
        <taxon>Acanthomorphata</taxon>
        <taxon>Gobiaria</taxon>
        <taxon>Gobiiformes</taxon>
        <taxon>Gobioidei</taxon>
        <taxon>Gobiidae</taxon>
        <taxon>Oxudercinae</taxon>
        <taxon>Periophthalmus</taxon>
    </lineage>
</organism>
<evidence type="ECO:0000256" key="1">
    <source>
        <dbReference type="ARBA" id="ARBA00022729"/>
    </source>
</evidence>
<dbReference type="STRING" id="409849.ENSPMGP00000020768"/>
<dbReference type="Gene3D" id="2.60.40.10">
    <property type="entry name" value="Immunoglobulins"/>
    <property type="match status" value="1"/>
</dbReference>